<dbReference type="InterPro" id="IPR000182">
    <property type="entry name" value="GNAT_dom"/>
</dbReference>
<evidence type="ECO:0000256" key="4">
    <source>
        <dbReference type="ARBA" id="ARBA00051334"/>
    </source>
</evidence>
<proteinExistence type="predicted"/>
<gene>
    <name evidence="6" type="ORF">UF66_0354</name>
</gene>
<dbReference type="PANTHER" id="PTHR43072:SF23">
    <property type="entry name" value="UPF0039 PROTEIN C11D3.02C"/>
    <property type="match status" value="1"/>
</dbReference>
<comment type="caution">
    <text evidence="6">The sequence shown here is derived from an EMBL/GenBank/DDBJ whole genome shotgun (WGS) entry which is preliminary data.</text>
</comment>
<dbReference type="AlphaFoldDB" id="A0A0M2P0W6"/>
<evidence type="ECO:0000313" key="7">
    <source>
        <dbReference type="Proteomes" id="UP000034455"/>
    </source>
</evidence>
<dbReference type="Pfam" id="PF13420">
    <property type="entry name" value="Acetyltransf_4"/>
    <property type="match status" value="1"/>
</dbReference>
<evidence type="ECO:0000256" key="3">
    <source>
        <dbReference type="ARBA" id="ARBA00050603"/>
    </source>
</evidence>
<dbReference type="PATRIC" id="fig|74704.6.peg.366"/>
<keyword evidence="2" id="KW-0012">Acyltransferase</keyword>
<organism evidence="6 7">
    <name type="scientific">Staphylococcus cohnii subsp. cohnii</name>
    <dbReference type="NCBI Taxonomy" id="74704"/>
    <lineage>
        <taxon>Bacteria</taxon>
        <taxon>Bacillati</taxon>
        <taxon>Bacillota</taxon>
        <taxon>Bacilli</taxon>
        <taxon>Bacillales</taxon>
        <taxon>Staphylococcaceae</taxon>
        <taxon>Staphylococcus</taxon>
        <taxon>Staphylococcus cohnii species complex</taxon>
    </lineage>
</organism>
<evidence type="ECO:0000259" key="5">
    <source>
        <dbReference type="PROSITE" id="PS51186"/>
    </source>
</evidence>
<accession>A0A0M2P0W6</accession>
<name>A0A0M2P0W6_STACC</name>
<evidence type="ECO:0000313" key="6">
    <source>
        <dbReference type="EMBL" id="KKI63865.1"/>
    </source>
</evidence>
<dbReference type="InterPro" id="IPR016181">
    <property type="entry name" value="Acyl_CoA_acyltransferase"/>
</dbReference>
<sequence length="162" mass="18931">MIRQARQSDLQSILTIYNHAILNTTAVYTYEAVTIEEREVWFHEKLEQDEPIFVYLKGDKVVGFATYGSFRNWPAYQYTVEHSIYVDPETRKEGVASQLLVKLIEEIKNRNYKTIVAGIDASNNASIKLHEKYGFEFCGNIKSVGYKFDRWLDLAFYQLILK</sequence>
<comment type="catalytic activity">
    <reaction evidence="4">
        <text>L-methionine sulfone + acetyl-CoA = N-acetyl-L-methionine sulfone + CoA + H(+)</text>
        <dbReference type="Rhea" id="RHEA:47656"/>
        <dbReference type="ChEBI" id="CHEBI:15378"/>
        <dbReference type="ChEBI" id="CHEBI:57287"/>
        <dbReference type="ChEBI" id="CHEBI:57288"/>
        <dbReference type="ChEBI" id="CHEBI:87824"/>
        <dbReference type="ChEBI" id="CHEBI:87825"/>
    </reaction>
</comment>
<keyword evidence="1 6" id="KW-0808">Transferase</keyword>
<dbReference type="CDD" id="cd04301">
    <property type="entry name" value="NAT_SF"/>
    <property type="match status" value="1"/>
</dbReference>
<dbReference type="SUPFAM" id="SSF55729">
    <property type="entry name" value="Acyl-CoA N-acyltransferases (Nat)"/>
    <property type="match status" value="1"/>
</dbReference>
<dbReference type="EMBL" id="LAKJ01000012">
    <property type="protein sequence ID" value="KKI63865.1"/>
    <property type="molecule type" value="Genomic_DNA"/>
</dbReference>
<dbReference type="PROSITE" id="PS51186">
    <property type="entry name" value="GNAT"/>
    <property type="match status" value="1"/>
</dbReference>
<dbReference type="Gene3D" id="3.40.630.30">
    <property type="match status" value="1"/>
</dbReference>
<protein>
    <submittedName>
        <fullName evidence="6">Phosphinothricin N-acetyltransferase</fullName>
    </submittedName>
</protein>
<feature type="domain" description="N-acetyltransferase" evidence="5">
    <location>
        <begin position="1"/>
        <end position="162"/>
    </location>
</feature>
<dbReference type="FunFam" id="3.40.630.30:FF:000026">
    <property type="entry name" value="Phosphinothricin acetyltransferase"/>
    <property type="match status" value="1"/>
</dbReference>
<dbReference type="GO" id="GO:0016747">
    <property type="term" value="F:acyltransferase activity, transferring groups other than amino-acyl groups"/>
    <property type="evidence" value="ECO:0007669"/>
    <property type="project" value="InterPro"/>
</dbReference>
<comment type="catalytic activity">
    <reaction evidence="3">
        <text>L-methionine sulfoximine + acetyl-CoA = N-acetyl-L-methionine sulfoximine + CoA + H(+)</text>
        <dbReference type="Rhea" id="RHEA:47660"/>
        <dbReference type="ChEBI" id="CHEBI:15378"/>
        <dbReference type="ChEBI" id="CHEBI:57287"/>
        <dbReference type="ChEBI" id="CHEBI:57288"/>
        <dbReference type="ChEBI" id="CHEBI:87826"/>
        <dbReference type="ChEBI" id="CHEBI:87827"/>
    </reaction>
</comment>
<reference evidence="6 7" key="1">
    <citation type="submission" date="2015-03" db="EMBL/GenBank/DDBJ databases">
        <title>Genome Assembly of Staphylococcus cohnii subsp. cohnii strain G22B2.</title>
        <authorList>
            <person name="Nair G."/>
            <person name="Kaur G."/>
            <person name="Khatri I."/>
            <person name="Singh N.K."/>
            <person name="Sathyabama S."/>
            <person name="Maurya S.K."/>
            <person name="Subramanian S."/>
            <person name="Agrewala J.N."/>
            <person name="Mayilraj S."/>
        </authorList>
    </citation>
    <scope>NUCLEOTIDE SEQUENCE [LARGE SCALE GENOMIC DNA]</scope>
    <source>
        <strain evidence="6 7">G22B2</strain>
    </source>
</reference>
<dbReference type="GeneID" id="58098652"/>
<dbReference type="RefSeq" id="WP_019469872.1">
    <property type="nucleotide sequence ID" value="NZ_BKAS01000002.1"/>
</dbReference>
<dbReference type="PANTHER" id="PTHR43072">
    <property type="entry name" value="N-ACETYLTRANSFERASE"/>
    <property type="match status" value="1"/>
</dbReference>
<dbReference type="Proteomes" id="UP000034455">
    <property type="component" value="Unassembled WGS sequence"/>
</dbReference>
<evidence type="ECO:0000256" key="1">
    <source>
        <dbReference type="ARBA" id="ARBA00022679"/>
    </source>
</evidence>
<evidence type="ECO:0000256" key="2">
    <source>
        <dbReference type="ARBA" id="ARBA00023315"/>
    </source>
</evidence>